<dbReference type="Proteomes" id="UP000559027">
    <property type="component" value="Unassembled WGS sequence"/>
</dbReference>
<feature type="transmembrane region" description="Helical" evidence="1">
    <location>
        <begin position="28"/>
        <end position="49"/>
    </location>
</feature>
<feature type="transmembrane region" description="Helical" evidence="1">
    <location>
        <begin position="949"/>
        <end position="970"/>
    </location>
</feature>
<feature type="transmembrane region" description="Helical" evidence="1">
    <location>
        <begin position="516"/>
        <end position="540"/>
    </location>
</feature>
<feature type="transmembrane region" description="Helical" evidence="1">
    <location>
        <begin position="616"/>
        <end position="635"/>
    </location>
</feature>
<proteinExistence type="predicted"/>
<dbReference type="AlphaFoldDB" id="A0A8H5GFT3"/>
<feature type="transmembrane region" description="Helical" evidence="1">
    <location>
        <begin position="650"/>
        <end position="671"/>
    </location>
</feature>
<gene>
    <name evidence="3" type="ORF">D9756_001006</name>
</gene>
<feature type="transmembrane region" description="Helical" evidence="1">
    <location>
        <begin position="141"/>
        <end position="161"/>
    </location>
</feature>
<feature type="domain" description="DUF6533" evidence="2">
    <location>
        <begin position="392"/>
        <end position="418"/>
    </location>
</feature>
<organism evidence="3 4">
    <name type="scientific">Leucocoprinus leucothites</name>
    <dbReference type="NCBI Taxonomy" id="201217"/>
    <lineage>
        <taxon>Eukaryota</taxon>
        <taxon>Fungi</taxon>
        <taxon>Dikarya</taxon>
        <taxon>Basidiomycota</taxon>
        <taxon>Agaricomycotina</taxon>
        <taxon>Agaricomycetes</taxon>
        <taxon>Agaricomycetidae</taxon>
        <taxon>Agaricales</taxon>
        <taxon>Agaricineae</taxon>
        <taxon>Agaricaceae</taxon>
        <taxon>Leucocoprinus</taxon>
    </lineage>
</organism>
<feature type="transmembrane region" description="Helical" evidence="1">
    <location>
        <begin position="70"/>
        <end position="94"/>
    </location>
</feature>
<feature type="transmembrane region" description="Helical" evidence="1">
    <location>
        <begin position="916"/>
        <end position="937"/>
    </location>
</feature>
<reference evidence="3 4" key="1">
    <citation type="journal article" date="2020" name="ISME J.">
        <title>Uncovering the hidden diversity of litter-decomposition mechanisms in mushroom-forming fungi.</title>
        <authorList>
            <person name="Floudas D."/>
            <person name="Bentzer J."/>
            <person name="Ahren D."/>
            <person name="Johansson T."/>
            <person name="Persson P."/>
            <person name="Tunlid A."/>
        </authorList>
    </citation>
    <scope>NUCLEOTIDE SEQUENCE [LARGE SCALE GENOMIC DNA]</scope>
    <source>
        <strain evidence="3 4">CBS 146.42</strain>
    </source>
</reference>
<keyword evidence="1" id="KW-0472">Membrane</keyword>
<feature type="transmembrane region" description="Helical" evidence="1">
    <location>
        <begin position="716"/>
        <end position="739"/>
    </location>
</feature>
<sequence length="1163" mass="130799">MVPAWVQDLIPQKGWTVHDEVKCYGLPYGALGTATHVLMLYTLTCLRYQRSKLWPFEKHEYAEDRGRIRPFLNFVWAIMSLSVMTGISGVTAYYCKQSLPLLLLGIWNGFTSLLEGGTDLYISYLIYNREDPKDKFEGTHIWIPLLYLPGLGTGLTGLAMIIKDLWDKKNVKLVTAAFGLVFFILFICIPFLALVLGIFIKTCFGCFDPRASDEVDAFWRYLACLATMEGNIGGNGLYLSYVALAFHALPILIGIRIYVIQFIAFMRNPFKTTLFSTPSFRPSSFILVAPIWKSSHLLKGRLERVSRLSAFISVVDYSTLPLKPLNPSVLLLVSLSTEKQPVDQILTPPPFSRPMDTTTIKSQQIMIYESPELVDGGLGLDFGISRSKWTDLEISHIWNSRWNGTKILYLLARYLPFIDLPVLIYHQFAHSPSLSVCNVTYKYQAWVFVTGSAVSEFRTWAVWNKDKRLTFALFGTLALTTGAEFYLVAMFLKSSNHEESPLPRLIGCYITNTDSNLAICFAIFMAFDGCILSLMVIRGISAFKSGGNSRLLRVVYGDGIIYYVYIFGLSIVNVVIIYKLSSEYTTLLAIMEGMAKPSVGLLSAPGPQQAPSEQRYVYSASITIMAFDWLLTFGLEYTLVWKAKWNITKILYLLARYLPFIDTSLVMYHQLGFALPEETCRRVFECTAFTFGVGMAIVELIFTLRTWAVWGRGKQFTWALFAAFAAVWSAIIIILGFYVKSLSHEVSPAPHYLGCIVKSPNSILSVGFIVLMIYDAGLLILMATRAVAAFRSGGDSYLMRTVYSDGIIYYIYVFVLSLLNVIVITKLSKDFETLLLMYGVPLTFQSLRTQAIIYRQQASSDVPIGDGARSTGHIDFIFYHHANGTTRSIVTILDWLLTFDAEVSFIWNSRWNATKVLYLVARYLPFIDTSVVMYHQFGYALPQSVCRLSYQYASFAFVLGIGFSELIFTLRTWAMWEKGRWLTLALFGTFSAIWFTELIIIGVYIAGATHEVSLYPRLIGCISRGKSTPLSADYILLMAYDTGIMILMIIRGISTFKLGRGGSGSRLIQVVYTEGVMYYIYLFGLAFLNIVIILKLSGSYINLLIMVQRVIHSVLACRVILHIRKRLSEEPPIPVNARGGLGGAKPSARSEGDDDSILIIGRC</sequence>
<comment type="caution">
    <text evidence="3">The sequence shown here is derived from an EMBL/GenBank/DDBJ whole genome shotgun (WGS) entry which is preliminary data.</text>
</comment>
<evidence type="ECO:0000313" key="4">
    <source>
        <dbReference type="Proteomes" id="UP000559027"/>
    </source>
</evidence>
<feature type="transmembrane region" description="Helical" evidence="1">
    <location>
        <begin position="173"/>
        <end position="200"/>
    </location>
</feature>
<feature type="transmembrane region" description="Helical" evidence="1">
    <location>
        <begin position="407"/>
        <end position="425"/>
    </location>
</feature>
<feature type="domain" description="DUF6533" evidence="2">
    <location>
        <begin position="890"/>
        <end position="927"/>
    </location>
</feature>
<accession>A0A8H5GFT3</accession>
<dbReference type="Pfam" id="PF20151">
    <property type="entry name" value="DUF6533"/>
    <property type="match status" value="3"/>
</dbReference>
<keyword evidence="1" id="KW-0812">Transmembrane</keyword>
<feature type="transmembrane region" description="Helical" evidence="1">
    <location>
        <begin position="982"/>
        <end position="1006"/>
    </location>
</feature>
<feature type="transmembrane region" description="Helical" evidence="1">
    <location>
        <begin position="763"/>
        <end position="787"/>
    </location>
</feature>
<evidence type="ECO:0000259" key="2">
    <source>
        <dbReference type="Pfam" id="PF20151"/>
    </source>
</evidence>
<feature type="transmembrane region" description="Helical" evidence="1">
    <location>
        <begin position="238"/>
        <end position="259"/>
    </location>
</feature>
<evidence type="ECO:0000313" key="3">
    <source>
        <dbReference type="EMBL" id="KAF5364038.1"/>
    </source>
</evidence>
<feature type="transmembrane region" description="Helical" evidence="1">
    <location>
        <begin position="470"/>
        <end position="492"/>
    </location>
</feature>
<feature type="transmembrane region" description="Helical" evidence="1">
    <location>
        <begin position="683"/>
        <end position="704"/>
    </location>
</feature>
<feature type="transmembrane region" description="Helical" evidence="1">
    <location>
        <begin position="1034"/>
        <end position="1054"/>
    </location>
</feature>
<keyword evidence="4" id="KW-1185">Reference proteome</keyword>
<protein>
    <recommendedName>
        <fullName evidence="2">DUF6533 domain-containing protein</fullName>
    </recommendedName>
</protein>
<feature type="transmembrane region" description="Helical" evidence="1">
    <location>
        <begin position="807"/>
        <end position="827"/>
    </location>
</feature>
<feature type="domain" description="DUF6533" evidence="2">
    <location>
        <begin position="616"/>
        <end position="661"/>
    </location>
</feature>
<dbReference type="EMBL" id="JAACJO010000001">
    <property type="protein sequence ID" value="KAF5364038.1"/>
    <property type="molecule type" value="Genomic_DNA"/>
</dbReference>
<name>A0A8H5GFT3_9AGAR</name>
<feature type="transmembrane region" description="Helical" evidence="1">
    <location>
        <begin position="560"/>
        <end position="578"/>
    </location>
</feature>
<feature type="transmembrane region" description="Helical" evidence="1">
    <location>
        <begin position="1075"/>
        <end position="1094"/>
    </location>
</feature>
<evidence type="ECO:0000256" key="1">
    <source>
        <dbReference type="SAM" id="Phobius"/>
    </source>
</evidence>
<dbReference type="InterPro" id="IPR045340">
    <property type="entry name" value="DUF6533"/>
</dbReference>
<dbReference type="OrthoDB" id="2958007at2759"/>
<keyword evidence="1" id="KW-1133">Transmembrane helix</keyword>